<gene>
    <name evidence="2" type="ORF">R3P38DRAFT_2518492</name>
</gene>
<reference evidence="2 3" key="1">
    <citation type="journal article" date="2024" name="J Genomics">
        <title>Draft genome sequencing and assembly of Favolaschia claudopus CIRM-BRFM 2984 isolated from oak limbs.</title>
        <authorList>
            <person name="Navarro D."/>
            <person name="Drula E."/>
            <person name="Chaduli D."/>
            <person name="Cazenave R."/>
            <person name="Ahrendt S."/>
            <person name="Wang J."/>
            <person name="Lipzen A."/>
            <person name="Daum C."/>
            <person name="Barry K."/>
            <person name="Grigoriev I.V."/>
            <person name="Favel A."/>
            <person name="Rosso M.N."/>
            <person name="Martin F."/>
        </authorList>
    </citation>
    <scope>NUCLEOTIDE SEQUENCE [LARGE SCALE GENOMIC DNA]</scope>
    <source>
        <strain evidence="2 3">CIRM-BRFM 2984</strain>
    </source>
</reference>
<evidence type="ECO:0000259" key="1">
    <source>
        <dbReference type="Pfam" id="PF20499"/>
    </source>
</evidence>
<feature type="domain" description="DUF6729" evidence="1">
    <location>
        <begin position="100"/>
        <end position="285"/>
    </location>
</feature>
<organism evidence="2 3">
    <name type="scientific">Favolaschia claudopus</name>
    <dbReference type="NCBI Taxonomy" id="2862362"/>
    <lineage>
        <taxon>Eukaryota</taxon>
        <taxon>Fungi</taxon>
        <taxon>Dikarya</taxon>
        <taxon>Basidiomycota</taxon>
        <taxon>Agaricomycotina</taxon>
        <taxon>Agaricomycetes</taxon>
        <taxon>Agaricomycetidae</taxon>
        <taxon>Agaricales</taxon>
        <taxon>Marasmiineae</taxon>
        <taxon>Mycenaceae</taxon>
        <taxon>Favolaschia</taxon>
    </lineage>
</organism>
<accession>A0AAW0C7N8</accession>
<dbReference type="Proteomes" id="UP001362999">
    <property type="component" value="Unassembled WGS sequence"/>
</dbReference>
<evidence type="ECO:0000313" key="3">
    <source>
        <dbReference type="Proteomes" id="UP001362999"/>
    </source>
</evidence>
<name>A0AAW0C7N8_9AGAR</name>
<keyword evidence="3" id="KW-1185">Reference proteome</keyword>
<dbReference type="EMBL" id="JAWWNJ010000020">
    <property type="protein sequence ID" value="KAK7034886.1"/>
    <property type="molecule type" value="Genomic_DNA"/>
</dbReference>
<dbReference type="AlphaFoldDB" id="A0AAW0C7N8"/>
<dbReference type="InterPro" id="IPR046616">
    <property type="entry name" value="DUF6729"/>
</dbReference>
<sequence>SRISADDLAALNQQLDYINEHDEHGDVATGDQEINESLIDEVFDNLESNQTAAEVEFEASEAQPGSVLQNQLRGVLKRLLKEINKYNMPLCYRRGDFFDRPPHPVFALRCSLEPTQLYWRKVFIWLPNLLPGCPSTFKCTCGKPLIRNGFNDPIARRVRSMPADYFLLTNRFLCPPRRQNNPGCGRSFQGTDPHILGQLPLFVQRAFPAYITARAAVSKLVMWQMLNTFSSRLGPAKFSGLVSEIQYRTHAETELMYISAANHYRQFGVKQFSAFDDPHGYAGSPPSTPYLKGLFTDYTNANRIYVDRYIASLPLTVASGDHTFAFLKHTGGLKGEPIFTAAYTLMNEHEEVRGHCFVPSKSMTVLQEMFQGVKQGLQDANNLPTQLFYTDSPQRT</sequence>
<proteinExistence type="predicted"/>
<dbReference type="Pfam" id="PF20499">
    <property type="entry name" value="DUF6729"/>
    <property type="match status" value="1"/>
</dbReference>
<protein>
    <recommendedName>
        <fullName evidence="1">DUF6729 domain-containing protein</fullName>
    </recommendedName>
</protein>
<comment type="caution">
    <text evidence="2">The sequence shown here is derived from an EMBL/GenBank/DDBJ whole genome shotgun (WGS) entry which is preliminary data.</text>
</comment>
<evidence type="ECO:0000313" key="2">
    <source>
        <dbReference type="EMBL" id="KAK7034886.1"/>
    </source>
</evidence>
<feature type="non-terminal residue" evidence="2">
    <location>
        <position position="1"/>
    </location>
</feature>